<dbReference type="GO" id="GO:0005856">
    <property type="term" value="C:cytoskeleton"/>
    <property type="evidence" value="ECO:0007669"/>
    <property type="project" value="TreeGrafter"/>
</dbReference>
<keyword evidence="5" id="KW-1185">Reference proteome</keyword>
<evidence type="ECO:0000256" key="2">
    <source>
        <dbReference type="SAM" id="Coils"/>
    </source>
</evidence>
<evidence type="ECO:0000313" key="4">
    <source>
        <dbReference type="EMBL" id="SMA37247.1"/>
    </source>
</evidence>
<evidence type="ECO:0000256" key="3">
    <source>
        <dbReference type="SAM" id="MobiDB-lite"/>
    </source>
</evidence>
<evidence type="ECO:0000256" key="1">
    <source>
        <dbReference type="ARBA" id="ARBA00023054"/>
    </source>
</evidence>
<reference evidence="4 5" key="1">
    <citation type="submission" date="2017-03" db="EMBL/GenBank/DDBJ databases">
        <authorList>
            <person name="Afonso C.L."/>
            <person name="Miller P.J."/>
            <person name="Scott M.A."/>
            <person name="Spackman E."/>
            <person name="Goraichik I."/>
            <person name="Dimitrov K.M."/>
            <person name="Suarez D.L."/>
            <person name="Swayne D.E."/>
        </authorList>
    </citation>
    <scope>NUCLEOTIDE SEQUENCE [LARGE SCALE GENOMIC DNA]</scope>
    <source>
        <strain evidence="4">SB41UT1</strain>
    </source>
</reference>
<dbReference type="EMBL" id="FWPT01000002">
    <property type="protein sequence ID" value="SMA37247.1"/>
    <property type="molecule type" value="Genomic_DNA"/>
</dbReference>
<proteinExistence type="predicted"/>
<feature type="coiled-coil region" evidence="2">
    <location>
        <begin position="465"/>
        <end position="545"/>
    </location>
</feature>
<name>A0A1X7AFU8_9GAMM</name>
<gene>
    <name evidence="4" type="primary">smc_2</name>
    <name evidence="4" type="ORF">EHSB41UT_00706</name>
</gene>
<dbReference type="Proteomes" id="UP000196573">
    <property type="component" value="Unassembled WGS sequence"/>
</dbReference>
<feature type="region of interest" description="Disordered" evidence="3">
    <location>
        <begin position="182"/>
        <end position="202"/>
    </location>
</feature>
<organism evidence="4 5">
    <name type="scientific">Parendozoicomonas haliclonae</name>
    <dbReference type="NCBI Taxonomy" id="1960125"/>
    <lineage>
        <taxon>Bacteria</taxon>
        <taxon>Pseudomonadati</taxon>
        <taxon>Pseudomonadota</taxon>
        <taxon>Gammaproteobacteria</taxon>
        <taxon>Oceanospirillales</taxon>
        <taxon>Endozoicomonadaceae</taxon>
        <taxon>Parendozoicomonas</taxon>
    </lineage>
</organism>
<feature type="compositionally biased region" description="Gly residues" evidence="3">
    <location>
        <begin position="1"/>
        <end position="11"/>
    </location>
</feature>
<dbReference type="RefSeq" id="WP_087106994.1">
    <property type="nucleotide sequence ID" value="NZ_CBCSCN010000014.1"/>
</dbReference>
<dbReference type="AlphaFoldDB" id="A0A1X7AFU8"/>
<protein>
    <submittedName>
        <fullName evidence="4">Chromosome partition protein Smc</fullName>
    </submittedName>
</protein>
<dbReference type="Gene3D" id="1.10.287.1490">
    <property type="match status" value="1"/>
</dbReference>
<accession>A0A1X7AFU8</accession>
<keyword evidence="1 2" id="KW-0175">Coiled coil</keyword>
<feature type="region of interest" description="Disordered" evidence="3">
    <location>
        <begin position="1"/>
        <end position="39"/>
    </location>
</feature>
<evidence type="ECO:0000313" key="5">
    <source>
        <dbReference type="Proteomes" id="UP000196573"/>
    </source>
</evidence>
<dbReference type="PANTHER" id="PTHR32083:SF48">
    <property type="entry name" value="TRANS-GOLGI NETWORK-LOCALIZED SYP41-INTERACTING PROTEIN 1"/>
    <property type="match status" value="1"/>
</dbReference>
<dbReference type="PANTHER" id="PTHR32083">
    <property type="entry name" value="CILIA AND FLAGELLA-ASSOCIATED PROTEIN 58-RELATED"/>
    <property type="match status" value="1"/>
</dbReference>
<sequence length="736" mass="81122">MDGKRVGGPVGVEGAYQRPVGDGSKKAGKKNRKSGNVGVVDVGKGRLANIPKPVYPKDAQTTLTQRAVSENSSKSSWFQYGGIGLGVAAGVMGAPLIGLGVVCAGAVLKAGYDRYTAGGKDKEVEDASQKLQEYEQQMEAYQQQLEEQSQSQTANVRQSLRAELQHKNQEIAALNDQMKHVGQQLEKEQKAHSQSDQNTNKQIKGYERNLEELSRLLDGANKDKAKLEQRLKKQHRKHVAEQDQSTMKLSQLAGRLKGANDEIRSLKGRLSISSARISHMVALYNHSKSIDKGQKQELTEAHAQLSEALLKLEEKQAALAKVPEGPSDPRAGLDVGGVPGSIFAELGAAMGDTIEPSGCQALISELRNQLAEVNKKYAELAALDTGDVNEFSAEFDGWGDQSYLKSISEQNYEEEGLLRDSDSAYMGSEMGDTFSDDYELTDEVPLEEQTLRPTGDGGLSRKELAAQYQQDISELESDLRDREFKIETMQSQIRHLQEQLSRTGNESEKDLRSINKQLDQAKNEIQSLKGQLDKKQEQITKMKAQEALSGDVVQDEIDVIKEAQVKAERRLSDVSKRLDQLCEDVFNLLPDDQQAAIGKKEDMQDALSALKERIGFANIGEAMIKPLYGSEVSPDQVNLDAVSSKLQEYVEMESDYQKLNAFWNSFVKTLDPSQTDAGSLSPDAMLQTLELVKNNSDQLTKVVDAWVSSGWEKSPEQLVAKLIDAAEIARRAQSDD</sequence>